<dbReference type="InterPro" id="IPR009003">
    <property type="entry name" value="Peptidase_S1_PA"/>
</dbReference>
<evidence type="ECO:0000259" key="2">
    <source>
        <dbReference type="PROSITE" id="PS50240"/>
    </source>
</evidence>
<evidence type="ECO:0000313" key="3">
    <source>
        <dbReference type="EMBL" id="MCW6512417.1"/>
    </source>
</evidence>
<dbReference type="RefSeq" id="WP_282588793.1">
    <property type="nucleotide sequence ID" value="NZ_JAMOIM010000049.1"/>
</dbReference>
<keyword evidence="3" id="KW-0378">Hydrolase</keyword>
<dbReference type="InterPro" id="IPR018114">
    <property type="entry name" value="TRYPSIN_HIS"/>
</dbReference>
<sequence length="499" mass="51887">MICKPDRRSSLIGLSSGSALSLVLTIAGASPAHAILTRADYASNSSFSRYVNLGNDARFATVGAVYTSFGGQCSGSLISASIVMTAAHCLTSEGNQPPVFAMTGSATGNAIYGSLTSGVSVAFIGGPTLKDAKGNYAPQYSTYADSVAIFSGYNDFADIDSGALTNSGDIALIHITSSTGPVPRNYLPVNTSRNEINSSGLTIGTLVGYGNTGNGIDGEIAHTNQTKLGAQTTVKTPLDNVVAGTFLDPRVYPVVGLPADFLQGALGSGDSGGPLVANVAGVDTIIGVASVTGNDHYGEQSDWTRTSSFPNFISDASAALNSSGPVSVSGSTASNPLLTFDRNADPQVSDQRFFIYAPDGFTYFNVDGSNTEDVLSSGLLIDAVQLSSSIGEDVSVWEWDPVLGIYVDSGSDIGLDGIFKFGHGVDRFRLTGLLDEPSIFGLDFDKLGFTEVTWTGDISAVPLPPAFALFGCGLLILGTAANAKRFVRQWSRQMVEKEK</sequence>
<dbReference type="EC" id="3.4.21.-" evidence="3"/>
<dbReference type="SMART" id="SM00020">
    <property type="entry name" value="Tryp_SPc"/>
    <property type="match status" value="1"/>
</dbReference>
<reference evidence="3" key="1">
    <citation type="submission" date="2022-05" db="EMBL/GenBank/DDBJ databases">
        <authorList>
            <person name="Pankratov T."/>
        </authorList>
    </citation>
    <scope>NUCLEOTIDE SEQUENCE</scope>
    <source>
        <strain evidence="3">BP6-180914</strain>
    </source>
</reference>
<proteinExistence type="predicted"/>
<dbReference type="InterPro" id="IPR001254">
    <property type="entry name" value="Trypsin_dom"/>
</dbReference>
<dbReference type="InterPro" id="IPR051333">
    <property type="entry name" value="CLIP_Serine_Protease"/>
</dbReference>
<dbReference type="Gene3D" id="2.40.10.10">
    <property type="entry name" value="Trypsin-like serine proteases"/>
    <property type="match status" value="1"/>
</dbReference>
<dbReference type="PROSITE" id="PS00134">
    <property type="entry name" value="TRYPSIN_HIS"/>
    <property type="match status" value="1"/>
</dbReference>
<evidence type="ECO:0000313" key="4">
    <source>
        <dbReference type="Proteomes" id="UP001165667"/>
    </source>
</evidence>
<dbReference type="SUPFAM" id="SSF50494">
    <property type="entry name" value="Trypsin-like serine proteases"/>
    <property type="match status" value="1"/>
</dbReference>
<feature type="transmembrane region" description="Helical" evidence="1">
    <location>
        <begin position="466"/>
        <end position="483"/>
    </location>
</feature>
<protein>
    <submittedName>
        <fullName evidence="3">Trypsin-like serine protease</fullName>
        <ecNumber evidence="3">3.4.21.-</ecNumber>
    </submittedName>
</protein>
<dbReference type="EMBL" id="JAMOIM010000049">
    <property type="protein sequence ID" value="MCW6512417.1"/>
    <property type="molecule type" value="Genomic_DNA"/>
</dbReference>
<keyword evidence="3" id="KW-0645">Protease</keyword>
<feature type="domain" description="Peptidase S1" evidence="2">
    <location>
        <begin position="14"/>
        <end position="318"/>
    </location>
</feature>
<dbReference type="GO" id="GO:0004252">
    <property type="term" value="F:serine-type endopeptidase activity"/>
    <property type="evidence" value="ECO:0007669"/>
    <property type="project" value="InterPro"/>
</dbReference>
<dbReference type="InterPro" id="IPR001314">
    <property type="entry name" value="Peptidase_S1A"/>
</dbReference>
<comment type="caution">
    <text evidence="3">The sequence shown here is derived from an EMBL/GenBank/DDBJ whole genome shotgun (WGS) entry which is preliminary data.</text>
</comment>
<dbReference type="AlphaFoldDB" id="A0AA41ZAP8"/>
<keyword evidence="4" id="KW-1185">Reference proteome</keyword>
<accession>A0AA41ZAP8</accession>
<organism evidence="3 4">
    <name type="scientific">Lichenifustis flavocetrariae</name>
    <dbReference type="NCBI Taxonomy" id="2949735"/>
    <lineage>
        <taxon>Bacteria</taxon>
        <taxon>Pseudomonadati</taxon>
        <taxon>Pseudomonadota</taxon>
        <taxon>Alphaproteobacteria</taxon>
        <taxon>Hyphomicrobiales</taxon>
        <taxon>Lichenihabitantaceae</taxon>
        <taxon>Lichenifustis</taxon>
    </lineage>
</organism>
<gene>
    <name evidence="3" type="ORF">M8523_31360</name>
</gene>
<keyword evidence="1" id="KW-0472">Membrane</keyword>
<keyword evidence="1" id="KW-0812">Transmembrane</keyword>
<dbReference type="PANTHER" id="PTHR24260">
    <property type="match status" value="1"/>
</dbReference>
<dbReference type="PANTHER" id="PTHR24260:SF136">
    <property type="entry name" value="GH08193P-RELATED"/>
    <property type="match status" value="1"/>
</dbReference>
<dbReference type="InterPro" id="IPR043504">
    <property type="entry name" value="Peptidase_S1_PA_chymotrypsin"/>
</dbReference>
<dbReference type="Pfam" id="PF00089">
    <property type="entry name" value="Trypsin"/>
    <property type="match status" value="1"/>
</dbReference>
<dbReference type="PROSITE" id="PS50240">
    <property type="entry name" value="TRYPSIN_DOM"/>
    <property type="match status" value="1"/>
</dbReference>
<name>A0AA41ZAP8_9HYPH</name>
<dbReference type="PRINTS" id="PR00722">
    <property type="entry name" value="CHYMOTRYPSIN"/>
</dbReference>
<evidence type="ECO:0000256" key="1">
    <source>
        <dbReference type="SAM" id="Phobius"/>
    </source>
</evidence>
<keyword evidence="1" id="KW-1133">Transmembrane helix</keyword>
<dbReference type="Proteomes" id="UP001165667">
    <property type="component" value="Unassembled WGS sequence"/>
</dbReference>
<dbReference type="GO" id="GO:0006508">
    <property type="term" value="P:proteolysis"/>
    <property type="evidence" value="ECO:0007669"/>
    <property type="project" value="UniProtKB-KW"/>
</dbReference>